<comment type="caution">
    <text evidence="1">The sequence shown here is derived from an EMBL/GenBank/DDBJ whole genome shotgun (WGS) entry which is preliminary data.</text>
</comment>
<sequence length="89" mass="9935">MIVRSILTDGKRSPISKPPAAAADPLRSITSASWSFLFTNRCPYGDAIRQQDKKFAEKLQCADFVKLCPIVSIWREGNFNGIVEKNICC</sequence>
<proteinExistence type="predicted"/>
<organism evidence="1 2">
    <name type="scientific">Vaccinium darrowii</name>
    <dbReference type="NCBI Taxonomy" id="229202"/>
    <lineage>
        <taxon>Eukaryota</taxon>
        <taxon>Viridiplantae</taxon>
        <taxon>Streptophyta</taxon>
        <taxon>Embryophyta</taxon>
        <taxon>Tracheophyta</taxon>
        <taxon>Spermatophyta</taxon>
        <taxon>Magnoliopsida</taxon>
        <taxon>eudicotyledons</taxon>
        <taxon>Gunneridae</taxon>
        <taxon>Pentapetalae</taxon>
        <taxon>asterids</taxon>
        <taxon>Ericales</taxon>
        <taxon>Ericaceae</taxon>
        <taxon>Vaccinioideae</taxon>
        <taxon>Vaccinieae</taxon>
        <taxon>Vaccinium</taxon>
    </lineage>
</organism>
<accession>A0ACB7XU75</accession>
<reference evidence="1 2" key="1">
    <citation type="journal article" date="2021" name="Hortic Res">
        <title>High-quality reference genome and annotation aids understanding of berry development for evergreen blueberry (Vaccinium darrowii).</title>
        <authorList>
            <person name="Yu J."/>
            <person name="Hulse-Kemp A.M."/>
            <person name="Babiker E."/>
            <person name="Staton M."/>
        </authorList>
    </citation>
    <scope>NUCLEOTIDE SEQUENCE [LARGE SCALE GENOMIC DNA]</scope>
    <source>
        <strain evidence="2">cv. NJ 8807/NJ 8810</strain>
        <tissue evidence="1">Young leaf</tissue>
    </source>
</reference>
<protein>
    <submittedName>
        <fullName evidence="1">Uncharacterized protein</fullName>
    </submittedName>
</protein>
<evidence type="ECO:0000313" key="1">
    <source>
        <dbReference type="EMBL" id="KAH7844451.1"/>
    </source>
</evidence>
<gene>
    <name evidence="1" type="ORF">Vadar_028120</name>
</gene>
<keyword evidence="2" id="KW-1185">Reference proteome</keyword>
<dbReference type="EMBL" id="CM037151">
    <property type="protein sequence ID" value="KAH7844451.1"/>
    <property type="molecule type" value="Genomic_DNA"/>
</dbReference>
<dbReference type="Proteomes" id="UP000828048">
    <property type="component" value="Chromosome 1"/>
</dbReference>
<evidence type="ECO:0000313" key="2">
    <source>
        <dbReference type="Proteomes" id="UP000828048"/>
    </source>
</evidence>
<name>A0ACB7XU75_9ERIC</name>